<evidence type="ECO:0000313" key="7">
    <source>
        <dbReference type="Proteomes" id="UP000199686"/>
    </source>
</evidence>
<evidence type="ECO:0000313" key="5">
    <source>
        <dbReference type="EMBL" id="SFH70971.1"/>
    </source>
</evidence>
<evidence type="ECO:0000313" key="4">
    <source>
        <dbReference type="EMBL" id="NLD32562.1"/>
    </source>
</evidence>
<reference evidence="4 8" key="3">
    <citation type="journal article" date="2020" name="Biotechnol. Biofuels">
        <title>New insights from the biogas microbiome by comprehensive genome-resolved metagenomics of nearly 1600 species originating from multiple anaerobic digesters.</title>
        <authorList>
            <person name="Campanaro S."/>
            <person name="Treu L."/>
            <person name="Rodriguez-R L.M."/>
            <person name="Kovalovszki A."/>
            <person name="Ziels R.M."/>
            <person name="Maus I."/>
            <person name="Zhu X."/>
            <person name="Kougias P.G."/>
            <person name="Basile A."/>
            <person name="Luo G."/>
            <person name="Schluter A."/>
            <person name="Konstantinidis K.T."/>
            <person name="Angelidaki I."/>
        </authorList>
    </citation>
    <scope>NUCLEOTIDE SEQUENCE [LARGE SCALE GENOMIC DNA]</scope>
    <source>
        <strain evidence="4">AS07pgkLD_105</strain>
    </source>
</reference>
<protein>
    <submittedName>
        <fullName evidence="5">Nitrogen fixation protein NifU</fullName>
    </submittedName>
    <submittedName>
        <fullName evidence="4">SUF system NifU family Fe-S cluster assembly protein</fullName>
    </submittedName>
</protein>
<evidence type="ECO:0000313" key="8">
    <source>
        <dbReference type="Proteomes" id="UP000589373"/>
    </source>
</evidence>
<dbReference type="GO" id="GO:0005506">
    <property type="term" value="F:iron ion binding"/>
    <property type="evidence" value="ECO:0007669"/>
    <property type="project" value="InterPro"/>
</dbReference>
<dbReference type="SUPFAM" id="SSF82649">
    <property type="entry name" value="SufE/NifU"/>
    <property type="match status" value="1"/>
</dbReference>
<dbReference type="RefSeq" id="WP_086988157.1">
    <property type="nucleotide sequence ID" value="NZ_FJMZ01000003.1"/>
</dbReference>
<dbReference type="PANTHER" id="PTHR10093">
    <property type="entry name" value="IRON-SULFUR CLUSTER ASSEMBLY ENZYME NIFU HOMOLOG"/>
    <property type="match status" value="1"/>
</dbReference>
<sequence length="161" mass="17523">MALSKLENLYRHVILDHSSHPHNYGTLENADEQIELNNPTCGDVITLQLAMDGDTITAAKFSGHGCSISTASASMMTDVVIGKTKAEAVALAEEFFLLVQDKIEPNEKHLGEAIVLNGVAKFPARIKCATLAWKALERAIIQDKKEKGEEQAESPHEGEIV</sequence>
<organism evidence="5 7">
    <name type="scientific">Trichococcus flocculiformis</name>
    <dbReference type="NCBI Taxonomy" id="82803"/>
    <lineage>
        <taxon>Bacteria</taxon>
        <taxon>Bacillati</taxon>
        <taxon>Bacillota</taxon>
        <taxon>Bacilli</taxon>
        <taxon>Lactobacillales</taxon>
        <taxon>Carnobacteriaceae</taxon>
        <taxon>Trichococcus</taxon>
    </lineage>
</organism>
<comment type="similarity">
    <text evidence="1">Belongs to the NifU family.</text>
</comment>
<dbReference type="AlphaFoldDB" id="A0A143YAA1"/>
<dbReference type="GO" id="GO:0016226">
    <property type="term" value="P:iron-sulfur cluster assembly"/>
    <property type="evidence" value="ECO:0007669"/>
    <property type="project" value="InterPro"/>
</dbReference>
<feature type="domain" description="NIF system FeS cluster assembly NifU N-terminal" evidence="2">
    <location>
        <begin position="10"/>
        <end position="128"/>
    </location>
</feature>
<dbReference type="Proteomes" id="UP000199686">
    <property type="component" value="Unassembled WGS sequence"/>
</dbReference>
<dbReference type="Pfam" id="PF01592">
    <property type="entry name" value="NifU_N"/>
    <property type="match status" value="1"/>
</dbReference>
<dbReference type="NCBIfam" id="TIGR01994">
    <property type="entry name" value="SUF_scaf_2"/>
    <property type="match status" value="1"/>
</dbReference>
<dbReference type="EMBL" id="JAAZCD010000224">
    <property type="protein sequence ID" value="NLD32562.1"/>
    <property type="molecule type" value="Genomic_DNA"/>
</dbReference>
<dbReference type="FunFam" id="3.90.1010.10:FF:000002">
    <property type="entry name" value="Iron-sulfur cluster assembly scaffold protein NifU"/>
    <property type="match status" value="1"/>
</dbReference>
<dbReference type="Proteomes" id="UP000195947">
    <property type="component" value="Unassembled WGS sequence"/>
</dbReference>
<accession>A0A143YAA1</accession>
<dbReference type="CDD" id="cd06664">
    <property type="entry name" value="IscU_like"/>
    <property type="match status" value="1"/>
</dbReference>
<reference evidence="3 6" key="1">
    <citation type="submission" date="2016-02" db="EMBL/GenBank/DDBJ databases">
        <authorList>
            <person name="Strepis N."/>
        </authorList>
    </citation>
    <scope>NUCLEOTIDE SEQUENCE [LARGE SCALE GENOMIC DNA]</scope>
    <source>
        <strain evidence="3">Trichococcus flocculiformis</strain>
    </source>
</reference>
<dbReference type="Gene3D" id="3.90.1010.10">
    <property type="match status" value="1"/>
</dbReference>
<dbReference type="InterPro" id="IPR002871">
    <property type="entry name" value="NIF_FeS_clus_asmbl_NifU_N"/>
</dbReference>
<dbReference type="STRING" id="82803.SAMN04488048_10663"/>
<evidence type="ECO:0000313" key="6">
    <source>
        <dbReference type="Proteomes" id="UP000195947"/>
    </source>
</evidence>
<dbReference type="EMBL" id="FJMZ01000003">
    <property type="protein sequence ID" value="CZQ83765.1"/>
    <property type="molecule type" value="Genomic_DNA"/>
</dbReference>
<dbReference type="GO" id="GO:0051536">
    <property type="term" value="F:iron-sulfur cluster binding"/>
    <property type="evidence" value="ECO:0007669"/>
    <property type="project" value="InterPro"/>
</dbReference>
<evidence type="ECO:0000256" key="1">
    <source>
        <dbReference type="ARBA" id="ARBA00006420"/>
    </source>
</evidence>
<dbReference type="Proteomes" id="UP000589373">
    <property type="component" value="Unassembled WGS sequence"/>
</dbReference>
<evidence type="ECO:0000313" key="3">
    <source>
        <dbReference type="EMBL" id="CZQ83765.1"/>
    </source>
</evidence>
<gene>
    <name evidence="4" type="ORF">GX662_09975</name>
    <name evidence="5" type="ORF">SAMN04488507_101056</name>
    <name evidence="3" type="ORF">TFLO_429</name>
</gene>
<name>A0A143YAA1_9LACT</name>
<keyword evidence="6" id="KW-1185">Reference proteome</keyword>
<reference evidence="5 7" key="2">
    <citation type="submission" date="2016-10" db="EMBL/GenBank/DDBJ databases">
        <authorList>
            <person name="Varghese N."/>
            <person name="Submissions S."/>
        </authorList>
    </citation>
    <scope>NUCLEOTIDE SEQUENCE [LARGE SCALE GENOMIC DNA]</scope>
    <source>
        <strain evidence="5 7">DSM 2094</strain>
    </source>
</reference>
<proteinExistence type="inferred from homology"/>
<dbReference type="EMBL" id="FOQC01000010">
    <property type="protein sequence ID" value="SFH70971.1"/>
    <property type="molecule type" value="Genomic_DNA"/>
</dbReference>
<evidence type="ECO:0000259" key="2">
    <source>
        <dbReference type="Pfam" id="PF01592"/>
    </source>
</evidence>
<comment type="caution">
    <text evidence="5">The sequence shown here is derived from an EMBL/GenBank/DDBJ whole genome shotgun (WGS) entry which is preliminary data.</text>
</comment>
<dbReference type="OrthoDB" id="9804157at2"/>